<evidence type="ECO:0000256" key="4">
    <source>
        <dbReference type="ARBA" id="ARBA00023163"/>
    </source>
</evidence>
<dbReference type="RefSeq" id="WP_027260258.1">
    <property type="nucleotide sequence ID" value="NZ_FPAW01000044.1"/>
</dbReference>
<proteinExistence type="inferred from homology"/>
<evidence type="ECO:0000313" key="7">
    <source>
        <dbReference type="Proteomes" id="UP000182466"/>
    </source>
</evidence>
<organism evidence="6 7">
    <name type="scientific">Sedimentitalea nanhaiensis</name>
    <dbReference type="NCBI Taxonomy" id="999627"/>
    <lineage>
        <taxon>Bacteria</taxon>
        <taxon>Pseudomonadati</taxon>
        <taxon>Pseudomonadota</taxon>
        <taxon>Alphaproteobacteria</taxon>
        <taxon>Rhodobacterales</taxon>
        <taxon>Paracoccaceae</taxon>
        <taxon>Sedimentitalea</taxon>
    </lineage>
</organism>
<dbReference type="FunFam" id="1.10.10.10:FF:000001">
    <property type="entry name" value="LysR family transcriptional regulator"/>
    <property type="match status" value="1"/>
</dbReference>
<dbReference type="CDD" id="cd05466">
    <property type="entry name" value="PBP2_LTTR_substrate"/>
    <property type="match status" value="1"/>
</dbReference>
<dbReference type="Gene3D" id="3.40.190.290">
    <property type="match status" value="1"/>
</dbReference>
<keyword evidence="2" id="KW-0805">Transcription regulation</keyword>
<dbReference type="Proteomes" id="UP000182466">
    <property type="component" value="Unassembled WGS sequence"/>
</dbReference>
<dbReference type="EMBL" id="FPAW01000044">
    <property type="protein sequence ID" value="SFU19025.1"/>
    <property type="molecule type" value="Genomic_DNA"/>
</dbReference>
<feature type="domain" description="HTH lysR-type" evidence="5">
    <location>
        <begin position="1"/>
        <end position="57"/>
    </location>
</feature>
<keyword evidence="4" id="KW-0804">Transcription</keyword>
<dbReference type="PRINTS" id="PR00039">
    <property type="entry name" value="HTHLYSR"/>
</dbReference>
<dbReference type="GO" id="GO:0003700">
    <property type="term" value="F:DNA-binding transcription factor activity"/>
    <property type="evidence" value="ECO:0007669"/>
    <property type="project" value="InterPro"/>
</dbReference>
<dbReference type="OrthoDB" id="9815174at2"/>
<dbReference type="InterPro" id="IPR000847">
    <property type="entry name" value="LysR_HTH_N"/>
</dbReference>
<keyword evidence="7" id="KW-1185">Reference proteome</keyword>
<name>A0A1I7E537_9RHOB</name>
<evidence type="ECO:0000256" key="3">
    <source>
        <dbReference type="ARBA" id="ARBA00023125"/>
    </source>
</evidence>
<protein>
    <submittedName>
        <fullName evidence="6">DNA-binding transcriptional regulator, LysR family</fullName>
    </submittedName>
</protein>
<dbReference type="InterPro" id="IPR050950">
    <property type="entry name" value="HTH-type_LysR_regulators"/>
</dbReference>
<dbReference type="InterPro" id="IPR005119">
    <property type="entry name" value="LysR_subst-bd"/>
</dbReference>
<dbReference type="Gene3D" id="1.10.10.10">
    <property type="entry name" value="Winged helix-like DNA-binding domain superfamily/Winged helix DNA-binding domain"/>
    <property type="match status" value="1"/>
</dbReference>
<dbReference type="AlphaFoldDB" id="A0A1I7E537"/>
<dbReference type="PROSITE" id="PS50931">
    <property type="entry name" value="HTH_LYSR"/>
    <property type="match status" value="1"/>
</dbReference>
<evidence type="ECO:0000256" key="2">
    <source>
        <dbReference type="ARBA" id="ARBA00023015"/>
    </source>
</evidence>
<dbReference type="STRING" id="999627.SAMN05216236_14440"/>
<dbReference type="PANTHER" id="PTHR30419:SF31">
    <property type="entry name" value="BLR3139 PROTEIN"/>
    <property type="match status" value="1"/>
</dbReference>
<dbReference type="GO" id="GO:0005829">
    <property type="term" value="C:cytosol"/>
    <property type="evidence" value="ECO:0007669"/>
    <property type="project" value="TreeGrafter"/>
</dbReference>
<keyword evidence="3 6" id="KW-0238">DNA-binding</keyword>
<evidence type="ECO:0000313" key="6">
    <source>
        <dbReference type="EMBL" id="SFU19025.1"/>
    </source>
</evidence>
<sequence>MLDQLEMFIALAKLQHFGKAAEELGITQPTLSTRIKNLEEQLGVKLVFRGSKFGGLTPEGQSALVWARRITADARQLREEMRFSRNGLTGQLRVAVIPTALTWAAQLSAKFSESNPNVRLTLLSRTSIEILSMIENLEVDAGITYLDNEPTGRLSTEPLYREKYMLICSESSAFACRDSVGWDELGSERLALLTPENQNRRIINGHFRDAGVTPDAWIESDSAVVLVANVEQGDWLTILPADIARFLSQGKALRLVPLSGNIRHPTVGLVAPYREPHTPTLQALLKQAARLSEGFD</sequence>
<gene>
    <name evidence="6" type="ORF">SAMN05216236_14440</name>
</gene>
<accession>A0A1I7E537</accession>
<dbReference type="Pfam" id="PF03466">
    <property type="entry name" value="LysR_substrate"/>
    <property type="match status" value="1"/>
</dbReference>
<comment type="similarity">
    <text evidence="1">Belongs to the LysR transcriptional regulatory family.</text>
</comment>
<dbReference type="InterPro" id="IPR036390">
    <property type="entry name" value="WH_DNA-bd_sf"/>
</dbReference>
<evidence type="ECO:0000259" key="5">
    <source>
        <dbReference type="PROSITE" id="PS50931"/>
    </source>
</evidence>
<dbReference type="InterPro" id="IPR036388">
    <property type="entry name" value="WH-like_DNA-bd_sf"/>
</dbReference>
<evidence type="ECO:0000256" key="1">
    <source>
        <dbReference type="ARBA" id="ARBA00009437"/>
    </source>
</evidence>
<dbReference type="PANTHER" id="PTHR30419">
    <property type="entry name" value="HTH-TYPE TRANSCRIPTIONAL REGULATOR YBHD"/>
    <property type="match status" value="1"/>
</dbReference>
<dbReference type="Pfam" id="PF00126">
    <property type="entry name" value="HTH_1"/>
    <property type="match status" value="1"/>
</dbReference>
<dbReference type="GO" id="GO:0003677">
    <property type="term" value="F:DNA binding"/>
    <property type="evidence" value="ECO:0007669"/>
    <property type="project" value="UniProtKB-KW"/>
</dbReference>
<reference evidence="6 7" key="1">
    <citation type="submission" date="2016-10" db="EMBL/GenBank/DDBJ databases">
        <authorList>
            <person name="de Groot N.N."/>
        </authorList>
    </citation>
    <scope>NUCLEOTIDE SEQUENCE [LARGE SCALE GENOMIC DNA]</scope>
    <source>
        <strain evidence="6 7">CGMCC 1.10959</strain>
    </source>
</reference>
<dbReference type="SUPFAM" id="SSF46785">
    <property type="entry name" value="Winged helix' DNA-binding domain"/>
    <property type="match status" value="1"/>
</dbReference>
<dbReference type="SUPFAM" id="SSF53850">
    <property type="entry name" value="Periplasmic binding protein-like II"/>
    <property type="match status" value="1"/>
</dbReference>